<evidence type="ECO:0000256" key="5">
    <source>
        <dbReference type="ARBA" id="ARBA00022683"/>
    </source>
</evidence>
<evidence type="ECO:0000256" key="4">
    <source>
        <dbReference type="ARBA" id="ARBA00022597"/>
    </source>
</evidence>
<feature type="transmembrane region" description="Helical" evidence="10">
    <location>
        <begin position="33"/>
        <end position="54"/>
    </location>
</feature>
<keyword evidence="7 10" id="KW-1133">Transmembrane helix</keyword>
<dbReference type="PATRIC" id="fig|319652.3.peg.1838"/>
<dbReference type="GO" id="GO:0005886">
    <property type="term" value="C:plasma membrane"/>
    <property type="evidence" value="ECO:0007669"/>
    <property type="project" value="UniProtKB-SubCell"/>
</dbReference>
<name>A0A0R2IUN3_9LACO</name>
<accession>A0A0R2IUN3</accession>
<dbReference type="Pfam" id="PF03609">
    <property type="entry name" value="EII-Sor"/>
    <property type="match status" value="1"/>
</dbReference>
<evidence type="ECO:0000256" key="7">
    <source>
        <dbReference type="ARBA" id="ARBA00022989"/>
    </source>
</evidence>
<evidence type="ECO:0000256" key="6">
    <source>
        <dbReference type="ARBA" id="ARBA00022692"/>
    </source>
</evidence>
<keyword evidence="6 10" id="KW-0812">Transmembrane</keyword>
<feature type="transmembrane region" description="Helical" evidence="10">
    <location>
        <begin position="180"/>
        <end position="200"/>
    </location>
</feature>
<evidence type="ECO:0000313" key="12">
    <source>
        <dbReference type="Proteomes" id="UP000051568"/>
    </source>
</evidence>
<keyword evidence="4" id="KW-0762">Sugar transport</keyword>
<dbReference type="PROSITE" id="PS51106">
    <property type="entry name" value="PTS_EIIC_TYPE_4"/>
    <property type="match status" value="1"/>
</dbReference>
<dbReference type="InterPro" id="IPR004700">
    <property type="entry name" value="PTS_IIC_man"/>
</dbReference>
<dbReference type="STRING" id="319652.IV80_GL001811"/>
<gene>
    <name evidence="11" type="ORF">IV80_GL001811</name>
</gene>
<feature type="transmembrane region" description="Helical" evidence="10">
    <location>
        <begin position="61"/>
        <end position="86"/>
    </location>
</feature>
<evidence type="ECO:0000256" key="10">
    <source>
        <dbReference type="SAM" id="Phobius"/>
    </source>
</evidence>
<dbReference type="OrthoDB" id="7058816at2"/>
<dbReference type="AlphaFoldDB" id="A0A0R2IUN3"/>
<evidence type="ECO:0000256" key="9">
    <source>
        <dbReference type="SAM" id="MobiDB-lite"/>
    </source>
</evidence>
<dbReference type="PANTHER" id="PTHR32502">
    <property type="entry name" value="N-ACETYLGALACTOSAMINE PERMEASE II COMPONENT-RELATED"/>
    <property type="match status" value="1"/>
</dbReference>
<dbReference type="RefSeq" id="WP_057751700.1">
    <property type="nucleotide sequence ID" value="NZ_BJVH01000008.1"/>
</dbReference>
<feature type="compositionally biased region" description="Acidic residues" evidence="9">
    <location>
        <begin position="257"/>
        <end position="267"/>
    </location>
</feature>
<feature type="transmembrane region" description="Helical" evidence="10">
    <location>
        <begin position="207"/>
        <end position="236"/>
    </location>
</feature>
<proteinExistence type="predicted"/>
<feature type="transmembrane region" description="Helical" evidence="10">
    <location>
        <begin position="92"/>
        <end position="115"/>
    </location>
</feature>
<dbReference type="EMBL" id="JQBR01000008">
    <property type="protein sequence ID" value="KRN65530.1"/>
    <property type="molecule type" value="Genomic_DNA"/>
</dbReference>
<dbReference type="GO" id="GO:0009401">
    <property type="term" value="P:phosphoenolpyruvate-dependent sugar phosphotransferase system"/>
    <property type="evidence" value="ECO:0007669"/>
    <property type="project" value="UniProtKB-KW"/>
</dbReference>
<comment type="caution">
    <text evidence="11">The sequence shown here is derived from an EMBL/GenBank/DDBJ whole genome shotgun (WGS) entry which is preliminary data.</text>
</comment>
<keyword evidence="3" id="KW-1003">Cell membrane</keyword>
<reference evidence="11 12" key="1">
    <citation type="journal article" date="2015" name="Genome Announc.">
        <title>Expanding the biotechnology potential of lactobacilli through comparative genomics of 213 strains and associated genera.</title>
        <authorList>
            <person name="Sun Z."/>
            <person name="Harris H.M."/>
            <person name="McCann A."/>
            <person name="Guo C."/>
            <person name="Argimon S."/>
            <person name="Zhang W."/>
            <person name="Yang X."/>
            <person name="Jeffery I.B."/>
            <person name="Cooney J.C."/>
            <person name="Kagawa T.F."/>
            <person name="Liu W."/>
            <person name="Song Y."/>
            <person name="Salvetti E."/>
            <person name="Wrobel A."/>
            <person name="Rasinkangas P."/>
            <person name="Parkhill J."/>
            <person name="Rea M.C."/>
            <person name="O'Sullivan O."/>
            <person name="Ritari J."/>
            <person name="Douillard F.P."/>
            <person name="Paul Ross R."/>
            <person name="Yang R."/>
            <person name="Briner A.E."/>
            <person name="Felis G.E."/>
            <person name="de Vos W.M."/>
            <person name="Barrangou R."/>
            <person name="Klaenhammer T.R."/>
            <person name="Caufield P.W."/>
            <person name="Cui Y."/>
            <person name="Zhang H."/>
            <person name="O'Toole P.W."/>
        </authorList>
    </citation>
    <scope>NUCLEOTIDE SEQUENCE [LARGE SCALE GENOMIC DNA]</scope>
    <source>
        <strain evidence="11 12">DSM 17757</strain>
    </source>
</reference>
<protein>
    <submittedName>
        <fullName evidence="11">Mannose-specific PTS system component IIC</fullName>
    </submittedName>
</protein>
<feature type="region of interest" description="Disordered" evidence="9">
    <location>
        <begin position="245"/>
        <end position="267"/>
    </location>
</feature>
<keyword evidence="2" id="KW-0813">Transport</keyword>
<evidence type="ECO:0000256" key="8">
    <source>
        <dbReference type="ARBA" id="ARBA00023136"/>
    </source>
</evidence>
<dbReference type="InterPro" id="IPR050303">
    <property type="entry name" value="GatZ_KbaZ_carbometab"/>
</dbReference>
<keyword evidence="5" id="KW-0598">Phosphotransferase system</keyword>
<feature type="transmembrane region" description="Helical" evidence="10">
    <location>
        <begin position="135"/>
        <end position="160"/>
    </location>
</feature>
<dbReference type="PANTHER" id="PTHR32502:SF8">
    <property type="entry name" value="N-ACETYLGALACTOSAMINE PERMEASE IIC COMPONENT 1"/>
    <property type="match status" value="1"/>
</dbReference>
<evidence type="ECO:0000256" key="1">
    <source>
        <dbReference type="ARBA" id="ARBA00004651"/>
    </source>
</evidence>
<sequence length="267" mass="28371">MFIKALIIGLISVFAMLDSRLLGRSNFERPLIVSTLVGVALGDITKGLMVGATLELMSMGLVNIGAAVATDMVLGSVIATAFAILSNTTAQAALTIALPIAVLGQLIGIVLRMVLSSLSHAAEHAIDNGKFKTALHYHIFWGTLLYSLMYFIPTFIAIYFGTGVVSDLVKQIPTWLTDGLTLASKILPAFGFALLMSTMLSKKTVIYLLLGFFITAYGGLSVTGVAIFAVILAFVLNEVLPKSHGNDNSGNTHEDDSGNSDDDLEEL</sequence>
<dbReference type="Proteomes" id="UP000051568">
    <property type="component" value="Unassembled WGS sequence"/>
</dbReference>
<evidence type="ECO:0000256" key="2">
    <source>
        <dbReference type="ARBA" id="ARBA00022448"/>
    </source>
</evidence>
<organism evidence="11 12">
    <name type="scientific">Pediococcus cellicola</name>
    <dbReference type="NCBI Taxonomy" id="319652"/>
    <lineage>
        <taxon>Bacteria</taxon>
        <taxon>Bacillati</taxon>
        <taxon>Bacillota</taxon>
        <taxon>Bacilli</taxon>
        <taxon>Lactobacillales</taxon>
        <taxon>Lactobacillaceae</taxon>
        <taxon>Pediococcus</taxon>
    </lineage>
</organism>
<evidence type="ECO:0000313" key="11">
    <source>
        <dbReference type="EMBL" id="KRN65530.1"/>
    </source>
</evidence>
<keyword evidence="12" id="KW-1185">Reference proteome</keyword>
<comment type="subcellular location">
    <subcellularLocation>
        <location evidence="1">Cell membrane</location>
        <topology evidence="1">Multi-pass membrane protein</topology>
    </subcellularLocation>
</comment>
<keyword evidence="8 10" id="KW-0472">Membrane</keyword>
<evidence type="ECO:0000256" key="3">
    <source>
        <dbReference type="ARBA" id="ARBA00022475"/>
    </source>
</evidence>